<reference evidence="1 2" key="1">
    <citation type="submission" date="2023-01" db="EMBL/GenBank/DDBJ databases">
        <authorList>
            <person name="Whitehead M."/>
        </authorList>
    </citation>
    <scope>NUCLEOTIDE SEQUENCE [LARGE SCALE GENOMIC DNA]</scope>
</reference>
<name>A0AAV0WMM3_9HEMI</name>
<comment type="caution">
    <text evidence="1">The sequence shown here is derived from an EMBL/GenBank/DDBJ whole genome shotgun (WGS) entry which is preliminary data.</text>
</comment>
<proteinExistence type="predicted"/>
<evidence type="ECO:0000313" key="2">
    <source>
        <dbReference type="Proteomes" id="UP001160148"/>
    </source>
</evidence>
<protein>
    <submittedName>
        <fullName evidence="1">Uncharacterized protein</fullName>
    </submittedName>
</protein>
<dbReference type="EMBL" id="CARXXK010000002">
    <property type="protein sequence ID" value="CAI6356979.1"/>
    <property type="molecule type" value="Genomic_DNA"/>
</dbReference>
<gene>
    <name evidence="1" type="ORF">MEUPH1_LOCUS12656</name>
</gene>
<evidence type="ECO:0000313" key="1">
    <source>
        <dbReference type="EMBL" id="CAI6356979.1"/>
    </source>
</evidence>
<keyword evidence="2" id="KW-1185">Reference proteome</keyword>
<organism evidence="1 2">
    <name type="scientific">Macrosiphum euphorbiae</name>
    <name type="common">potato aphid</name>
    <dbReference type="NCBI Taxonomy" id="13131"/>
    <lineage>
        <taxon>Eukaryota</taxon>
        <taxon>Metazoa</taxon>
        <taxon>Ecdysozoa</taxon>
        <taxon>Arthropoda</taxon>
        <taxon>Hexapoda</taxon>
        <taxon>Insecta</taxon>
        <taxon>Pterygota</taxon>
        <taxon>Neoptera</taxon>
        <taxon>Paraneoptera</taxon>
        <taxon>Hemiptera</taxon>
        <taxon>Sternorrhyncha</taxon>
        <taxon>Aphidomorpha</taxon>
        <taxon>Aphidoidea</taxon>
        <taxon>Aphididae</taxon>
        <taxon>Macrosiphini</taxon>
        <taxon>Macrosiphum</taxon>
    </lineage>
</organism>
<dbReference type="Proteomes" id="UP001160148">
    <property type="component" value="Unassembled WGS sequence"/>
</dbReference>
<dbReference type="AlphaFoldDB" id="A0AAV0WMM3"/>
<sequence length="96" mass="10222">MSAARRYRYLVQSHGPILVGGGGGGLGGSGDCLLGVLVEAQLLSKVSGQPFYSDRIFGGLWVNGKKNTFSDFKTNEQKNKPQAGILYTWTPQDSGA</sequence>
<accession>A0AAV0WMM3</accession>